<evidence type="ECO:0000313" key="2">
    <source>
        <dbReference type="Proteomes" id="UP000254794"/>
    </source>
</evidence>
<keyword evidence="2" id="KW-1185">Reference proteome</keyword>
<name>A0A378KDC4_9GAMM</name>
<protein>
    <recommendedName>
        <fullName evidence="3">2'-5' RNA ligase</fullName>
    </recommendedName>
</protein>
<proteinExistence type="predicted"/>
<sequence length="179" mass="21187">MAAHFNQLIATLMPEKENIQTRYHISLFQGRFLLSAVDELLFKIKHILENFNFLDIAMKEELKATKRHVFWEIQPSSALQLLHHNIVKVCLPYRQGMLQQFKDRYPTMSLEEQQQLDKFGVISAEDKFNPHITLFYHSNGDKRVNELVNQPLDHKDCLKLQPYHQPSSPRTTRLLWPSY</sequence>
<dbReference type="OrthoDB" id="5660053at2"/>
<evidence type="ECO:0000313" key="1">
    <source>
        <dbReference type="EMBL" id="STX81511.1"/>
    </source>
</evidence>
<dbReference type="SUPFAM" id="SSF55144">
    <property type="entry name" value="LigT-like"/>
    <property type="match status" value="1"/>
</dbReference>
<dbReference type="EMBL" id="UGOD01000005">
    <property type="protein sequence ID" value="STX81511.1"/>
    <property type="molecule type" value="Genomic_DNA"/>
</dbReference>
<evidence type="ECO:0008006" key="3">
    <source>
        <dbReference type="Google" id="ProtNLM"/>
    </source>
</evidence>
<dbReference type="Proteomes" id="UP000254794">
    <property type="component" value="Unassembled WGS sequence"/>
</dbReference>
<dbReference type="AlphaFoldDB" id="A0A378KDC4"/>
<organism evidence="1 2">
    <name type="scientific">Legionella busanensis</name>
    <dbReference type="NCBI Taxonomy" id="190655"/>
    <lineage>
        <taxon>Bacteria</taxon>
        <taxon>Pseudomonadati</taxon>
        <taxon>Pseudomonadota</taxon>
        <taxon>Gammaproteobacteria</taxon>
        <taxon>Legionellales</taxon>
        <taxon>Legionellaceae</taxon>
        <taxon>Legionella</taxon>
    </lineage>
</organism>
<gene>
    <name evidence="1" type="ORF">NCTC13316_03384</name>
</gene>
<reference evidence="1 2" key="1">
    <citation type="submission" date="2018-06" db="EMBL/GenBank/DDBJ databases">
        <authorList>
            <consortium name="Pathogen Informatics"/>
            <person name="Doyle S."/>
        </authorList>
    </citation>
    <scope>NUCLEOTIDE SEQUENCE [LARGE SCALE GENOMIC DNA]</scope>
    <source>
        <strain evidence="1 2">NCTC13316</strain>
    </source>
</reference>
<accession>A0A378KDC4</accession>
<dbReference type="InterPro" id="IPR009097">
    <property type="entry name" value="Cyclic_Pdiesterase"/>
</dbReference>
<dbReference type="Gene3D" id="3.90.1140.10">
    <property type="entry name" value="Cyclic phosphodiesterase"/>
    <property type="match status" value="1"/>
</dbReference>
<dbReference type="RefSeq" id="WP_115332884.1">
    <property type="nucleotide sequence ID" value="NZ_CAAAHP010000008.1"/>
</dbReference>